<gene>
    <name evidence="8" type="ORF">Ctob_003768</name>
</gene>
<evidence type="ECO:0000256" key="3">
    <source>
        <dbReference type="ARBA" id="ARBA00022723"/>
    </source>
</evidence>
<comment type="similarity">
    <text evidence="2 6">Belongs to the zinc-containing alcohol dehydrogenase family.</text>
</comment>
<dbReference type="InterPro" id="IPR011032">
    <property type="entry name" value="GroES-like_sf"/>
</dbReference>
<dbReference type="Gene3D" id="3.90.180.10">
    <property type="entry name" value="Medium-chain alcohol dehydrogenases, catalytic domain"/>
    <property type="match status" value="1"/>
</dbReference>
<dbReference type="GO" id="GO:0016616">
    <property type="term" value="F:oxidoreductase activity, acting on the CH-OH group of donors, NAD or NADP as acceptor"/>
    <property type="evidence" value="ECO:0007669"/>
    <property type="project" value="InterPro"/>
</dbReference>
<reference evidence="9" key="1">
    <citation type="journal article" date="2015" name="PLoS Genet.">
        <title>Genome Sequence and Transcriptome Analyses of Chrysochromulina tobin: Metabolic Tools for Enhanced Algal Fitness in the Prominent Order Prymnesiales (Haptophyceae).</title>
        <authorList>
            <person name="Hovde B.T."/>
            <person name="Deodato C.R."/>
            <person name="Hunsperger H.M."/>
            <person name="Ryken S.A."/>
            <person name="Yost W."/>
            <person name="Jha R.K."/>
            <person name="Patterson J."/>
            <person name="Monnat R.J. Jr."/>
            <person name="Barlow S.B."/>
            <person name="Starkenburg S.R."/>
            <person name="Cattolico R.A."/>
        </authorList>
    </citation>
    <scope>NUCLEOTIDE SEQUENCE</scope>
    <source>
        <strain evidence="9">CCMP291</strain>
    </source>
</reference>
<keyword evidence="9" id="KW-1185">Reference proteome</keyword>
<dbReference type="Proteomes" id="UP000037460">
    <property type="component" value="Unassembled WGS sequence"/>
</dbReference>
<dbReference type="CDD" id="cd05285">
    <property type="entry name" value="sorbitol_DH"/>
    <property type="match status" value="1"/>
</dbReference>
<dbReference type="Pfam" id="PF08240">
    <property type="entry name" value="ADH_N"/>
    <property type="match status" value="1"/>
</dbReference>
<dbReference type="PANTHER" id="PTHR43161">
    <property type="entry name" value="SORBITOL DEHYDROGENASE"/>
    <property type="match status" value="1"/>
</dbReference>
<dbReference type="AlphaFoldDB" id="A0A0M0JEC3"/>
<dbReference type="GO" id="GO:0008270">
    <property type="term" value="F:zinc ion binding"/>
    <property type="evidence" value="ECO:0007669"/>
    <property type="project" value="InterPro"/>
</dbReference>
<evidence type="ECO:0000256" key="4">
    <source>
        <dbReference type="ARBA" id="ARBA00022833"/>
    </source>
</evidence>
<keyword evidence="5" id="KW-0560">Oxidoreductase</keyword>
<dbReference type="InterPro" id="IPR002328">
    <property type="entry name" value="ADH_Zn_CS"/>
</dbReference>
<protein>
    <submittedName>
        <fullName evidence="8">Sorbitol dehydrogenase-like protein</fullName>
    </submittedName>
</protein>
<evidence type="ECO:0000256" key="2">
    <source>
        <dbReference type="ARBA" id="ARBA00008072"/>
    </source>
</evidence>
<dbReference type="InterPro" id="IPR020843">
    <property type="entry name" value="ER"/>
</dbReference>
<dbReference type="PROSITE" id="PS00059">
    <property type="entry name" value="ADH_ZINC"/>
    <property type="match status" value="1"/>
</dbReference>
<sequence>MRAAILTGLKTIEIVERPVADPAKGEVALAINAVGICGSDLAYWAQGVAGGFKKLDFSAEGLCKGYCGQMGHECAGTVIAVGEGVDSLVVGDRVALEPGVPCGTCVQHCRKGRYNLCKSMRFIGSAVNEVPGAMVTRFNHPAAFCYKLPTHISLDEGAMFEPLCVALQAVRRARVGIAMRVLITGAGPIGLMTLLAAKAAGATVLAITDMVDAKLVVARTLGATYTFKANTPNLVSVAQQAVGGEFDVTFECSGVVPALDLCVSATGSGGVLCVVANYKADEAGRTPVRLQELARREIDLVGVYRYCNLYPTALELVSSGAVNLKPLISRKFSLEQAGHAFEYFATGEPIKVLITPNEAAGDDGCKPCEFDEVSLEKAREFGV</sequence>
<dbReference type="SUPFAM" id="SSF51735">
    <property type="entry name" value="NAD(P)-binding Rossmann-fold domains"/>
    <property type="match status" value="1"/>
</dbReference>
<dbReference type="Gene3D" id="3.40.50.720">
    <property type="entry name" value="NAD(P)-binding Rossmann-like Domain"/>
    <property type="match status" value="1"/>
</dbReference>
<keyword evidence="3 6" id="KW-0479">Metal-binding</keyword>
<evidence type="ECO:0000256" key="1">
    <source>
        <dbReference type="ARBA" id="ARBA00001947"/>
    </source>
</evidence>
<comment type="caution">
    <text evidence="8">The sequence shown here is derived from an EMBL/GenBank/DDBJ whole genome shotgun (WGS) entry which is preliminary data.</text>
</comment>
<dbReference type="Pfam" id="PF00107">
    <property type="entry name" value="ADH_zinc_N"/>
    <property type="match status" value="1"/>
</dbReference>
<dbReference type="SUPFAM" id="SSF50129">
    <property type="entry name" value="GroES-like"/>
    <property type="match status" value="1"/>
</dbReference>
<evidence type="ECO:0000313" key="9">
    <source>
        <dbReference type="Proteomes" id="UP000037460"/>
    </source>
</evidence>
<evidence type="ECO:0000256" key="5">
    <source>
        <dbReference type="ARBA" id="ARBA00023002"/>
    </source>
</evidence>
<dbReference type="InterPro" id="IPR013149">
    <property type="entry name" value="ADH-like_C"/>
</dbReference>
<evidence type="ECO:0000256" key="6">
    <source>
        <dbReference type="RuleBase" id="RU361277"/>
    </source>
</evidence>
<evidence type="ECO:0000259" key="7">
    <source>
        <dbReference type="SMART" id="SM00829"/>
    </source>
</evidence>
<organism evidence="8 9">
    <name type="scientific">Chrysochromulina tobinii</name>
    <dbReference type="NCBI Taxonomy" id="1460289"/>
    <lineage>
        <taxon>Eukaryota</taxon>
        <taxon>Haptista</taxon>
        <taxon>Haptophyta</taxon>
        <taxon>Prymnesiophyceae</taxon>
        <taxon>Prymnesiales</taxon>
        <taxon>Chrysochromulinaceae</taxon>
        <taxon>Chrysochromulina</taxon>
    </lineage>
</organism>
<feature type="domain" description="Enoyl reductase (ER)" evidence="7">
    <location>
        <begin position="8"/>
        <end position="354"/>
    </location>
</feature>
<dbReference type="InterPro" id="IPR013154">
    <property type="entry name" value="ADH-like_N"/>
</dbReference>
<dbReference type="PANTHER" id="PTHR43161:SF9">
    <property type="entry name" value="SORBITOL DEHYDROGENASE"/>
    <property type="match status" value="1"/>
</dbReference>
<dbReference type="OrthoDB" id="1879366at2759"/>
<comment type="cofactor">
    <cofactor evidence="1 6">
        <name>Zn(2+)</name>
        <dbReference type="ChEBI" id="CHEBI:29105"/>
    </cofactor>
</comment>
<name>A0A0M0JEC3_9EUKA</name>
<dbReference type="SMART" id="SM00829">
    <property type="entry name" value="PKS_ER"/>
    <property type="match status" value="1"/>
</dbReference>
<dbReference type="EMBL" id="JWZX01003036">
    <property type="protein sequence ID" value="KOO24931.1"/>
    <property type="molecule type" value="Genomic_DNA"/>
</dbReference>
<proteinExistence type="inferred from homology"/>
<dbReference type="InterPro" id="IPR045306">
    <property type="entry name" value="SDH-like"/>
</dbReference>
<dbReference type="InterPro" id="IPR036291">
    <property type="entry name" value="NAD(P)-bd_dom_sf"/>
</dbReference>
<keyword evidence="4 6" id="KW-0862">Zinc</keyword>
<evidence type="ECO:0000313" key="8">
    <source>
        <dbReference type="EMBL" id="KOO24931.1"/>
    </source>
</evidence>
<accession>A0A0M0JEC3</accession>